<reference evidence="2 3" key="1">
    <citation type="journal article" date="2015" name="Biol. Direct">
        <title>Babela massiliensis, a representative of a widespread bacterial phylum with unusual adaptations to parasitism in amoebae.</title>
        <authorList>
            <person name="Pagnier I."/>
            <person name="Yutin N."/>
            <person name="Croce O."/>
            <person name="Makarova K.S."/>
            <person name="Wolf Y.I."/>
            <person name="Benamar S."/>
            <person name="Raoult D."/>
            <person name="Koonin E.V."/>
            <person name="La Scola B."/>
        </authorList>
    </citation>
    <scope>NUCLEOTIDE SEQUENCE [LARGE SCALE GENOMIC DNA]</scope>
    <source>
        <strain evidence="3">BABL1</strain>
    </source>
</reference>
<evidence type="ECO:0000256" key="1">
    <source>
        <dbReference type="SAM" id="SignalP"/>
    </source>
</evidence>
<protein>
    <recommendedName>
        <fullName evidence="4">Secreted protein</fullName>
    </recommendedName>
</protein>
<keyword evidence="1" id="KW-0732">Signal</keyword>
<dbReference type="KEGG" id="dpb:BABL1_gene_240"/>
<accession>V6DGT3</accession>
<dbReference type="Proteomes" id="UP000018769">
    <property type="component" value="Chromosome I"/>
</dbReference>
<proteinExistence type="predicted"/>
<evidence type="ECO:0000313" key="3">
    <source>
        <dbReference type="Proteomes" id="UP000018769"/>
    </source>
</evidence>
<evidence type="ECO:0008006" key="4">
    <source>
        <dbReference type="Google" id="ProtNLM"/>
    </source>
</evidence>
<dbReference type="RefSeq" id="WP_023792447.1">
    <property type="nucleotide sequence ID" value="NC_023003.1"/>
</dbReference>
<feature type="chain" id="PRO_5004746128" description="Secreted protein" evidence="1">
    <location>
        <begin position="22"/>
        <end position="111"/>
    </location>
</feature>
<name>V6DGT3_9BACT</name>
<dbReference type="EMBL" id="HG793133">
    <property type="protein sequence ID" value="CDK30775.1"/>
    <property type="molecule type" value="Genomic_DNA"/>
</dbReference>
<gene>
    <name evidence="2" type="ORF">BABL1_gene_240</name>
</gene>
<sequence>MNLLKISRIFALNLVASCFIASLNAVTISLEPYNGNVIVSPGGTAQVQAGVNTSGSTILYCGWTGPRGFKLDNTMRLVVNNVYPGINDGVYTFTVKTSSGTFSANASVIVH</sequence>
<dbReference type="AlphaFoldDB" id="V6DGT3"/>
<dbReference type="HOGENOM" id="CLU_2153704_0_0_7"/>
<keyword evidence="3" id="KW-1185">Reference proteome</keyword>
<organism evidence="2 3">
    <name type="scientific">Candidatus Babela massiliensis</name>
    <dbReference type="NCBI Taxonomy" id="673862"/>
    <lineage>
        <taxon>Bacteria</taxon>
        <taxon>Candidatus Babelota</taxon>
        <taxon>Candidatus Babeliae</taxon>
        <taxon>Candidatus Babeliales</taxon>
        <taxon>Candidatus Babeliaceae</taxon>
        <taxon>Candidatus Babela</taxon>
    </lineage>
</organism>
<feature type="signal peptide" evidence="1">
    <location>
        <begin position="1"/>
        <end position="21"/>
    </location>
</feature>
<evidence type="ECO:0000313" key="2">
    <source>
        <dbReference type="EMBL" id="CDK30775.1"/>
    </source>
</evidence>